<feature type="region of interest" description="Disordered" evidence="1">
    <location>
        <begin position="1"/>
        <end position="33"/>
    </location>
</feature>
<organism evidence="2 3">
    <name type="scientific">Trichonephila clavata</name>
    <name type="common">Joro spider</name>
    <name type="synonym">Nephila clavata</name>
    <dbReference type="NCBI Taxonomy" id="2740835"/>
    <lineage>
        <taxon>Eukaryota</taxon>
        <taxon>Metazoa</taxon>
        <taxon>Ecdysozoa</taxon>
        <taxon>Arthropoda</taxon>
        <taxon>Chelicerata</taxon>
        <taxon>Arachnida</taxon>
        <taxon>Araneae</taxon>
        <taxon>Araneomorphae</taxon>
        <taxon>Entelegynae</taxon>
        <taxon>Araneoidea</taxon>
        <taxon>Nephilidae</taxon>
        <taxon>Trichonephila</taxon>
    </lineage>
</organism>
<proteinExistence type="predicted"/>
<keyword evidence="3" id="KW-1185">Reference proteome</keyword>
<dbReference type="AlphaFoldDB" id="A0A8X6HWB1"/>
<evidence type="ECO:0000256" key="1">
    <source>
        <dbReference type="SAM" id="MobiDB-lite"/>
    </source>
</evidence>
<reference evidence="2" key="1">
    <citation type="submission" date="2020-07" db="EMBL/GenBank/DDBJ databases">
        <title>Multicomponent nature underlies the extraordinary mechanical properties of spider dragline silk.</title>
        <authorList>
            <person name="Kono N."/>
            <person name="Nakamura H."/>
            <person name="Mori M."/>
            <person name="Yoshida Y."/>
            <person name="Ohtoshi R."/>
            <person name="Malay A.D."/>
            <person name="Moran D.A.P."/>
            <person name="Tomita M."/>
            <person name="Numata K."/>
            <person name="Arakawa K."/>
        </authorList>
    </citation>
    <scope>NUCLEOTIDE SEQUENCE</scope>
</reference>
<name>A0A8X6HWB1_TRICU</name>
<gene>
    <name evidence="2" type="ORF">TNCT_92221</name>
</gene>
<feature type="non-terminal residue" evidence="2">
    <location>
        <position position="1"/>
    </location>
</feature>
<dbReference type="EMBL" id="BMAO01004336">
    <property type="protein sequence ID" value="GFQ93969.1"/>
    <property type="molecule type" value="Genomic_DNA"/>
</dbReference>
<accession>A0A8X6HWB1</accession>
<evidence type="ECO:0000313" key="3">
    <source>
        <dbReference type="Proteomes" id="UP000887116"/>
    </source>
</evidence>
<evidence type="ECO:0000313" key="2">
    <source>
        <dbReference type="EMBL" id="GFQ93969.1"/>
    </source>
</evidence>
<protein>
    <submittedName>
        <fullName evidence="2">Uncharacterized protein</fullName>
    </submittedName>
</protein>
<sequence length="74" mass="7850">GNGGERAGGQSLVDVPQQPPSPPPQMLNDPRRNLPLPKALELTIRTLAPEHDSLYLLPNCRRSPPHPSAAAALG</sequence>
<comment type="caution">
    <text evidence="2">The sequence shown here is derived from an EMBL/GenBank/DDBJ whole genome shotgun (WGS) entry which is preliminary data.</text>
</comment>
<dbReference type="Proteomes" id="UP000887116">
    <property type="component" value="Unassembled WGS sequence"/>
</dbReference>